<evidence type="ECO:0000256" key="6">
    <source>
        <dbReference type="ARBA" id="ARBA00022840"/>
    </source>
</evidence>
<keyword evidence="6" id="KW-0067">ATP-binding</keyword>
<keyword evidence="3" id="KW-0677">Repeat</keyword>
<dbReference type="PANTHER" id="PTHR36766:SF70">
    <property type="entry name" value="DISEASE RESISTANCE PROTEIN RGA4"/>
    <property type="match status" value="1"/>
</dbReference>
<evidence type="ECO:0000313" key="11">
    <source>
        <dbReference type="EMBL" id="KAG1347803.1"/>
    </source>
</evidence>
<protein>
    <submittedName>
        <fullName evidence="11">Putative disease resistance protein RGA3</fullName>
    </submittedName>
</protein>
<dbReference type="InterPro" id="IPR038005">
    <property type="entry name" value="RX-like_CC"/>
</dbReference>
<dbReference type="GO" id="GO:0002758">
    <property type="term" value="P:innate immune response-activating signaling pathway"/>
    <property type="evidence" value="ECO:0007669"/>
    <property type="project" value="UniProtKB-ARBA"/>
</dbReference>
<feature type="domain" description="Disease resistance R13L4/SHOC-2-like LRR" evidence="10">
    <location>
        <begin position="1030"/>
        <end position="1325"/>
    </location>
</feature>
<accession>A0A8K0ICI2</accession>
<dbReference type="InterPro" id="IPR036388">
    <property type="entry name" value="WH-like_DNA-bd_sf"/>
</dbReference>
<dbReference type="InterPro" id="IPR055414">
    <property type="entry name" value="LRR_R13L4/SHOC2-like"/>
</dbReference>
<reference evidence="11" key="2">
    <citation type="submission" date="2019-07" db="EMBL/GenBank/DDBJ databases">
        <authorList>
            <person name="Yang Y."/>
            <person name="Bocs S."/>
            <person name="Baudouin L."/>
        </authorList>
    </citation>
    <scope>NUCLEOTIDE SEQUENCE</scope>
    <source>
        <tissue evidence="11">Spear leaf of Hainan Tall coconut</tissue>
    </source>
</reference>
<dbReference type="CDD" id="cd14798">
    <property type="entry name" value="RX-CC_like"/>
    <property type="match status" value="1"/>
</dbReference>
<dbReference type="InterPro" id="IPR001611">
    <property type="entry name" value="Leu-rich_rpt"/>
</dbReference>
<dbReference type="Pfam" id="PF00560">
    <property type="entry name" value="LRR_1"/>
    <property type="match status" value="1"/>
</dbReference>
<keyword evidence="4" id="KW-0547">Nucleotide-binding</keyword>
<proteinExistence type="inferred from homology"/>
<dbReference type="Pfam" id="PF18052">
    <property type="entry name" value="Rx_N"/>
    <property type="match status" value="1"/>
</dbReference>
<feature type="domain" description="NB-ARC" evidence="7">
    <location>
        <begin position="102"/>
        <end position="185"/>
    </location>
</feature>
<dbReference type="PRINTS" id="PR00364">
    <property type="entry name" value="DISEASERSIST"/>
</dbReference>
<dbReference type="InterPro" id="IPR003591">
    <property type="entry name" value="Leu-rich_rpt_typical-subtyp"/>
</dbReference>
<feature type="domain" description="Disease resistance N-terminal" evidence="8">
    <location>
        <begin position="412"/>
        <end position="498"/>
    </location>
</feature>
<dbReference type="InterPro" id="IPR032675">
    <property type="entry name" value="LRR_dom_sf"/>
</dbReference>
<keyword evidence="2" id="KW-0433">Leucine-rich repeat</keyword>
<evidence type="ECO:0000256" key="5">
    <source>
        <dbReference type="ARBA" id="ARBA00022821"/>
    </source>
</evidence>
<feature type="domain" description="Disease resistance protein winged helix" evidence="9">
    <location>
        <begin position="329"/>
        <end position="396"/>
    </location>
</feature>
<dbReference type="PANTHER" id="PTHR36766">
    <property type="entry name" value="PLANT BROAD-SPECTRUM MILDEW RESISTANCE PROTEIN RPW8"/>
    <property type="match status" value="1"/>
</dbReference>
<dbReference type="Pfam" id="PF00931">
    <property type="entry name" value="NB-ARC"/>
    <property type="match status" value="2"/>
</dbReference>
<feature type="domain" description="NB-ARC" evidence="7">
    <location>
        <begin position="579"/>
        <end position="745"/>
    </location>
</feature>
<feature type="domain" description="Disease resistance protein winged helix" evidence="9">
    <location>
        <begin position="833"/>
        <end position="894"/>
    </location>
</feature>
<dbReference type="Proteomes" id="UP000797356">
    <property type="component" value="Chromosome 6"/>
</dbReference>
<keyword evidence="12" id="KW-1185">Reference proteome</keyword>
<comment type="caution">
    <text evidence="11">The sequence shown here is derived from an EMBL/GenBank/DDBJ whole genome shotgun (WGS) entry which is preliminary data.</text>
</comment>
<evidence type="ECO:0000259" key="7">
    <source>
        <dbReference type="Pfam" id="PF00931"/>
    </source>
</evidence>
<evidence type="ECO:0000256" key="1">
    <source>
        <dbReference type="ARBA" id="ARBA00008894"/>
    </source>
</evidence>
<organism evidence="11 12">
    <name type="scientific">Cocos nucifera</name>
    <name type="common">Coconut palm</name>
    <dbReference type="NCBI Taxonomy" id="13894"/>
    <lineage>
        <taxon>Eukaryota</taxon>
        <taxon>Viridiplantae</taxon>
        <taxon>Streptophyta</taxon>
        <taxon>Embryophyta</taxon>
        <taxon>Tracheophyta</taxon>
        <taxon>Spermatophyta</taxon>
        <taxon>Magnoliopsida</taxon>
        <taxon>Liliopsida</taxon>
        <taxon>Arecaceae</taxon>
        <taxon>Arecoideae</taxon>
        <taxon>Cocoseae</taxon>
        <taxon>Attaleinae</taxon>
        <taxon>Cocos</taxon>
    </lineage>
</organism>
<dbReference type="SUPFAM" id="SSF52058">
    <property type="entry name" value="L domain-like"/>
    <property type="match status" value="1"/>
</dbReference>
<dbReference type="SMART" id="SM00369">
    <property type="entry name" value="LRR_TYP"/>
    <property type="match status" value="5"/>
</dbReference>
<dbReference type="SUPFAM" id="SSF52540">
    <property type="entry name" value="P-loop containing nucleoside triphosphate hydrolases"/>
    <property type="match status" value="2"/>
</dbReference>
<dbReference type="Gene3D" id="1.20.5.4130">
    <property type="match status" value="1"/>
</dbReference>
<dbReference type="GO" id="GO:0005524">
    <property type="term" value="F:ATP binding"/>
    <property type="evidence" value="ECO:0007669"/>
    <property type="project" value="UniProtKB-KW"/>
</dbReference>
<name>A0A8K0ICI2_COCNU</name>
<evidence type="ECO:0000256" key="3">
    <source>
        <dbReference type="ARBA" id="ARBA00022737"/>
    </source>
</evidence>
<gene>
    <name evidence="11" type="ORF">COCNU_06G016320</name>
</gene>
<dbReference type="GO" id="GO:0042742">
    <property type="term" value="P:defense response to bacterium"/>
    <property type="evidence" value="ECO:0007669"/>
    <property type="project" value="UniProtKB-ARBA"/>
</dbReference>
<reference evidence="11" key="1">
    <citation type="journal article" date="2017" name="Gigascience">
        <title>The genome draft of coconut (Cocos nucifera).</title>
        <authorList>
            <person name="Xiao Y."/>
            <person name="Xu P."/>
            <person name="Fan H."/>
            <person name="Baudouin L."/>
            <person name="Xia W."/>
            <person name="Bocs S."/>
            <person name="Xu J."/>
            <person name="Li Q."/>
            <person name="Guo A."/>
            <person name="Zhou L."/>
            <person name="Li J."/>
            <person name="Wu Y."/>
            <person name="Ma Z."/>
            <person name="Armero A."/>
            <person name="Issali A.E."/>
            <person name="Liu N."/>
            <person name="Peng M."/>
            <person name="Yang Y."/>
        </authorList>
    </citation>
    <scope>NUCLEOTIDE SEQUENCE</scope>
    <source>
        <tissue evidence="11">Spear leaf of Hainan Tall coconut</tissue>
    </source>
</reference>
<dbReference type="InterPro" id="IPR042197">
    <property type="entry name" value="Apaf_helical"/>
</dbReference>
<dbReference type="GO" id="GO:0043531">
    <property type="term" value="F:ADP binding"/>
    <property type="evidence" value="ECO:0007669"/>
    <property type="project" value="InterPro"/>
</dbReference>
<dbReference type="InterPro" id="IPR058922">
    <property type="entry name" value="WHD_DRP"/>
</dbReference>
<dbReference type="GO" id="GO:0009626">
    <property type="term" value="P:plant-type hypersensitive response"/>
    <property type="evidence" value="ECO:0007669"/>
    <property type="project" value="UniProtKB-ARBA"/>
</dbReference>
<evidence type="ECO:0000259" key="9">
    <source>
        <dbReference type="Pfam" id="PF23559"/>
    </source>
</evidence>
<dbReference type="Gene3D" id="3.40.50.300">
    <property type="entry name" value="P-loop containing nucleotide triphosphate hydrolases"/>
    <property type="match status" value="2"/>
</dbReference>
<evidence type="ECO:0000259" key="10">
    <source>
        <dbReference type="Pfam" id="PF23598"/>
    </source>
</evidence>
<comment type="similarity">
    <text evidence="1">Belongs to the disease resistance NB-LRR family.</text>
</comment>
<sequence>MYDADDILDLCLIEADKHSEGSSSNSSIRFSFPFLPAIRKLPVDHEIGTKIRELNKRLEEIWRWRSEFNLELISPNMQRATSQISRKTSPVGEIDIVGSEIEEHTQSLVDSLIKDDRRRNILVFAIVGAGGIGKTTLAKRIHNDRRIEEGFSVKKWVCVSQDFDDINLLKDIYDGTRDDLAGDQSRSSLEPKVQSSLGVGSLSLQEMNRSQIAMQMMAVNTHHMDKLSLDDSWSLLCKKVVLTGEEGEIQHLKDIGMEFVKKCDGLPLAIKAVAGVLCMKEKTRRAWNRVLESTAWSTAGLPEEVMGALYLSYEDLPSYLKQCFVYCSLFPEDYVIDMDYITQLWIAEGFVKAEGSSTMEDTAKEYYRELIMRNLLQPYLSSRRVCQMHDLLHCLARPNQSRKKMTMILDAFVSKFADLLVELAKEEVDMLLGVPGEIKKLQNNLRKIGKVLIHAERKRIDDKAVDDWLKELQDVMYDADDLLDLCRIEVDKRSEGSSSNSLVRFSLPFFSRIRKLPVDHEIGTKIRELNKRLEDIWRWRSELNLELTFPDMQRVTSQKSRNTSPVAEIDIVGSEIKEHTQSLVDLLIKDDRRRNIHVFAIVGTGGIGKTTLAKRIYNDRRIQEEFSVKKWVCVSQDFDDIILLKDIYDGTKDDLAGDQSRSSLEPKVERSLGGKKLFLVLDDVWTAKVWCELLCNTLKSCAAGSRILLTTRNEQIARQMLAVDIRRVNKLSVEDGWSLLCKKVVLTGEEGEIQHLKDIGMEIVKKCDGLPLAIKALAGVLCTKEKTRSAWHRVLGSTAWSTFGLPEEVKGALYLSYEDLPSSLKQCFIYCSLFPIKYTLNMHYITQLWIAEGFVKAEGSSTIEEIAEDYCRELTMRNLLQPDFRMHDLLHCLARYMARDESSAVRKVHELGSSNELMKVRRVFLRDNETTEIPDVFVKQESLRTLMWPRSLMSEAQMDVVFNKLYRLRVVDMSYSKIQRLPDSLGNLIHLRYLNISQTKISVIPETLGNLRNLRGLDMSSTEISVIPESIGNLTNLRRLDIFRTKISVIPESIGNLRNLQFLEMRECQHLSRLPNSIVNLHNLRSLRVDHTEVFGMPAGLGSLQNLHTLHGFKQQGNRSEGWCTIEELRSLSCLTDLSIQKLECISSSSQARAAELRNKPKLSILKLRCTRDLQPSKEEMRRIEEVFEELHPPPSLEELWIEYYFGREFPKWMAETSSSASIHFPNLRRLYLLGCRYSERFPPSRLLPNLEFLEICDSAASVIDVGPEFSVGTGSTSSGGGRAGVDTSKYAFPRLETLVFRCLPNWQEWHWDKGTQAMPCLNYLSLQECPKLMSLPEGLLLHATSLTELKIWSADSLTTIEYLLSLTTLDVQLCPNLEKVSDLPMLTTLEVRWCPNLEKISDHPMLTTLEVEKCPKLKVLENLQSLKIMELIDYEMKSLPSYLLTGVQRDKKKRKRVHVAHLEKLEIRCSIELIRKICQRASPEWPTIQDIQQVHAYSWDRLRSVHVLYNKSPFRFTTNFNDTTASSSSDMLSSSSGIGL</sequence>
<keyword evidence="5" id="KW-0611">Plant defense</keyword>
<dbReference type="SUPFAM" id="SSF52047">
    <property type="entry name" value="RNI-like"/>
    <property type="match status" value="1"/>
</dbReference>
<dbReference type="Pfam" id="PF23598">
    <property type="entry name" value="LRR_14"/>
    <property type="match status" value="1"/>
</dbReference>
<evidence type="ECO:0000256" key="2">
    <source>
        <dbReference type="ARBA" id="ARBA00022614"/>
    </source>
</evidence>
<evidence type="ECO:0000256" key="4">
    <source>
        <dbReference type="ARBA" id="ARBA00022741"/>
    </source>
</evidence>
<dbReference type="Pfam" id="PF23559">
    <property type="entry name" value="WHD_DRP"/>
    <property type="match status" value="2"/>
</dbReference>
<evidence type="ECO:0000259" key="8">
    <source>
        <dbReference type="Pfam" id="PF18052"/>
    </source>
</evidence>
<evidence type="ECO:0000313" key="12">
    <source>
        <dbReference type="Proteomes" id="UP000797356"/>
    </source>
</evidence>
<dbReference type="Gene3D" id="1.10.10.10">
    <property type="entry name" value="Winged helix-like DNA-binding domain superfamily/Winged helix DNA-binding domain"/>
    <property type="match status" value="2"/>
</dbReference>
<dbReference type="FunFam" id="1.10.10.10:FF:000322">
    <property type="entry name" value="Probable disease resistance protein At1g63360"/>
    <property type="match status" value="1"/>
</dbReference>
<dbReference type="Gene3D" id="3.80.10.10">
    <property type="entry name" value="Ribonuclease Inhibitor"/>
    <property type="match status" value="3"/>
</dbReference>
<dbReference type="InterPro" id="IPR002182">
    <property type="entry name" value="NB-ARC"/>
</dbReference>
<dbReference type="InterPro" id="IPR041118">
    <property type="entry name" value="Rx_N"/>
</dbReference>
<dbReference type="EMBL" id="CM017877">
    <property type="protein sequence ID" value="KAG1347803.1"/>
    <property type="molecule type" value="Genomic_DNA"/>
</dbReference>
<dbReference type="Gene3D" id="1.10.8.430">
    <property type="entry name" value="Helical domain of apoptotic protease-activating factors"/>
    <property type="match status" value="2"/>
</dbReference>
<dbReference type="InterPro" id="IPR027417">
    <property type="entry name" value="P-loop_NTPase"/>
</dbReference>